<evidence type="ECO:0000256" key="2">
    <source>
        <dbReference type="ARBA" id="ARBA00022448"/>
    </source>
</evidence>
<keyword evidence="4 8" id="KW-0812">Transmembrane</keyword>
<gene>
    <name evidence="13" type="ORF">ABOZ73_01410</name>
</gene>
<keyword evidence="7 8" id="KW-0998">Cell outer membrane</keyword>
<evidence type="ECO:0000256" key="7">
    <source>
        <dbReference type="ARBA" id="ARBA00023237"/>
    </source>
</evidence>
<dbReference type="Gene3D" id="2.170.130.10">
    <property type="entry name" value="TonB-dependent receptor, plug domain"/>
    <property type="match status" value="1"/>
</dbReference>
<dbReference type="PROSITE" id="PS52016">
    <property type="entry name" value="TONB_DEPENDENT_REC_3"/>
    <property type="match status" value="1"/>
</dbReference>
<feature type="signal peptide" evidence="10">
    <location>
        <begin position="1"/>
        <end position="23"/>
    </location>
</feature>
<evidence type="ECO:0000313" key="13">
    <source>
        <dbReference type="EMBL" id="XDO97112.1"/>
    </source>
</evidence>
<dbReference type="AlphaFoldDB" id="A0AB39KT69"/>
<keyword evidence="3 8" id="KW-1134">Transmembrane beta strand</keyword>
<dbReference type="RefSeq" id="WP_369060109.1">
    <property type="nucleotide sequence ID" value="NZ_CP158375.1"/>
</dbReference>
<sequence length="808" mass="85195">MQYRSLLLAAVSAVSLHSTGALAQAPAAESEVEQLVVTGSRVARSRLDTLAPVDVVDNKALTQQATPELAQALANLAPSLDFPRPAITDGTDSVRPATLRGLSPDQTLVLINGVRHHASALVNVNGSIGRGAAAVDLNTIPAVALDRVEILRDGASAQYGSDAIAGVINLQLRQAREGGGASVSYGVYNTEVKTARIPDGRKAHDGNTYSISGWQGLPLGAEGFLTLSGEYVYRNPTNRSDRDPRAAAGGKVTGRYGDPQVESKTIYANAGVPVNEAWGLYGWASYQNRKGDSAANPRLADNANNVPSLFPSGFLPLITTDIDDYTLAAGAKGEWSGFNIDANVSLGGNKVNYGVANSVNGSLGAASPTRFDAGSMKYDQLVIGLDVTRPLEIGGFTSTNLAFGAEYRDESYAIGAGDVASYTFGGLAGKAAGAQGFPGFKPSNEVDVSRHAWSLYVDVETQVNDKFNIDLAGRYEDYSDFGSTATGKIAARYDFTDSFALRGAIASGFRAPSLQQQFFTATSTNFISIGGVSTPVEVGTFPSVSPVARALGGQPLDAETSMNYSAGVVFRSGAFELTIDAYRIDIDDRIVLSENIQGSPTGSATAVAIYQLINPPGTGGGLGAARFFINGVETQTTGLDAVARYRITTEGAGRFDLMAAANFNDTEVTKIPTTAPLSALPVPPILFDRGNRLTFEQGTPDKKFVASVDWTLGDLSATAKATYYGDVLTPNNNAALDYWTGKNTVVDVEARYQLPWNTTAAVGVNNLFDEYPTATPTNVNTNGPIGFPSYSPFGFNGQFLYTRLSVSW</sequence>
<dbReference type="InterPro" id="IPR039426">
    <property type="entry name" value="TonB-dep_rcpt-like"/>
</dbReference>
<feature type="domain" description="TonB-dependent receptor plug" evidence="12">
    <location>
        <begin position="47"/>
        <end position="167"/>
    </location>
</feature>
<feature type="domain" description="TonB-dependent receptor-like beta-barrel" evidence="11">
    <location>
        <begin position="281"/>
        <end position="767"/>
    </location>
</feature>
<evidence type="ECO:0000256" key="9">
    <source>
        <dbReference type="RuleBase" id="RU003357"/>
    </source>
</evidence>
<evidence type="ECO:0000259" key="11">
    <source>
        <dbReference type="Pfam" id="PF00593"/>
    </source>
</evidence>
<evidence type="ECO:0000256" key="4">
    <source>
        <dbReference type="ARBA" id="ARBA00022692"/>
    </source>
</evidence>
<protein>
    <submittedName>
        <fullName evidence="13">TonB-dependent receptor</fullName>
    </submittedName>
</protein>
<evidence type="ECO:0000256" key="3">
    <source>
        <dbReference type="ARBA" id="ARBA00022452"/>
    </source>
</evidence>
<keyword evidence="2 8" id="KW-0813">Transport</keyword>
<dbReference type="PANTHER" id="PTHR47234:SF3">
    <property type="entry name" value="SECRETIN_TONB SHORT N-TERMINAL DOMAIN-CONTAINING PROTEIN"/>
    <property type="match status" value="1"/>
</dbReference>
<keyword evidence="6 8" id="KW-0472">Membrane</keyword>
<dbReference type="Gene3D" id="2.40.170.20">
    <property type="entry name" value="TonB-dependent receptor, beta-barrel domain"/>
    <property type="match status" value="1"/>
</dbReference>
<organism evidence="13">
    <name type="scientific">Caulobacter sp. 73W</name>
    <dbReference type="NCBI Taxonomy" id="3161137"/>
    <lineage>
        <taxon>Bacteria</taxon>
        <taxon>Pseudomonadati</taxon>
        <taxon>Pseudomonadota</taxon>
        <taxon>Alphaproteobacteria</taxon>
        <taxon>Caulobacterales</taxon>
        <taxon>Caulobacteraceae</taxon>
        <taxon>Caulobacter</taxon>
    </lineage>
</organism>
<comment type="subcellular location">
    <subcellularLocation>
        <location evidence="1 8">Cell outer membrane</location>
        <topology evidence="1 8">Multi-pass membrane protein</topology>
    </subcellularLocation>
</comment>
<comment type="similarity">
    <text evidence="8 9">Belongs to the TonB-dependent receptor family.</text>
</comment>
<dbReference type="Pfam" id="PF00593">
    <property type="entry name" value="TonB_dep_Rec_b-barrel"/>
    <property type="match status" value="1"/>
</dbReference>
<dbReference type="SUPFAM" id="SSF56935">
    <property type="entry name" value="Porins"/>
    <property type="match status" value="1"/>
</dbReference>
<evidence type="ECO:0000259" key="12">
    <source>
        <dbReference type="Pfam" id="PF07715"/>
    </source>
</evidence>
<evidence type="ECO:0000256" key="5">
    <source>
        <dbReference type="ARBA" id="ARBA00023077"/>
    </source>
</evidence>
<feature type="chain" id="PRO_5044205550" evidence="10">
    <location>
        <begin position="24"/>
        <end position="808"/>
    </location>
</feature>
<evidence type="ECO:0000256" key="1">
    <source>
        <dbReference type="ARBA" id="ARBA00004571"/>
    </source>
</evidence>
<keyword evidence="10" id="KW-0732">Signal</keyword>
<keyword evidence="13" id="KW-0675">Receptor</keyword>
<accession>A0AB39KT69</accession>
<dbReference type="InterPro" id="IPR037066">
    <property type="entry name" value="Plug_dom_sf"/>
</dbReference>
<dbReference type="Pfam" id="PF07715">
    <property type="entry name" value="Plug"/>
    <property type="match status" value="1"/>
</dbReference>
<dbReference type="EMBL" id="CP158375">
    <property type="protein sequence ID" value="XDO97112.1"/>
    <property type="molecule type" value="Genomic_DNA"/>
</dbReference>
<dbReference type="InterPro" id="IPR012910">
    <property type="entry name" value="Plug_dom"/>
</dbReference>
<evidence type="ECO:0000256" key="10">
    <source>
        <dbReference type="SAM" id="SignalP"/>
    </source>
</evidence>
<dbReference type="InterPro" id="IPR000531">
    <property type="entry name" value="Beta-barrel_TonB"/>
</dbReference>
<proteinExistence type="inferred from homology"/>
<dbReference type="GO" id="GO:0009279">
    <property type="term" value="C:cell outer membrane"/>
    <property type="evidence" value="ECO:0007669"/>
    <property type="project" value="UniProtKB-SubCell"/>
</dbReference>
<evidence type="ECO:0000256" key="6">
    <source>
        <dbReference type="ARBA" id="ARBA00023136"/>
    </source>
</evidence>
<dbReference type="InterPro" id="IPR036942">
    <property type="entry name" value="Beta-barrel_TonB_sf"/>
</dbReference>
<dbReference type="PANTHER" id="PTHR47234">
    <property type="match status" value="1"/>
</dbReference>
<name>A0AB39KT69_9CAUL</name>
<dbReference type="CDD" id="cd01347">
    <property type="entry name" value="ligand_gated_channel"/>
    <property type="match status" value="1"/>
</dbReference>
<evidence type="ECO:0000256" key="8">
    <source>
        <dbReference type="PROSITE-ProRule" id="PRU01360"/>
    </source>
</evidence>
<keyword evidence="5 9" id="KW-0798">TonB box</keyword>
<reference evidence="13" key="1">
    <citation type="submission" date="2024-06" db="EMBL/GenBank/DDBJ databases">
        <title>Caulobacter inopinatus, sp. nov.</title>
        <authorList>
            <person name="Donachie S.P."/>
        </authorList>
    </citation>
    <scope>NUCLEOTIDE SEQUENCE</scope>
    <source>
        <strain evidence="13">73W</strain>
    </source>
</reference>